<dbReference type="EMBL" id="LT629750">
    <property type="protein sequence ID" value="SDT28530.1"/>
    <property type="molecule type" value="Genomic_DNA"/>
</dbReference>
<name>A0A1H1Z4D9_9BRAD</name>
<keyword evidence="2" id="KW-1185">Reference proteome</keyword>
<dbReference type="Proteomes" id="UP000243904">
    <property type="component" value="Chromosome I"/>
</dbReference>
<accession>A0A1H1Z4D9</accession>
<protein>
    <recommendedName>
        <fullName evidence="3">WYL domain-containing protein</fullName>
    </recommendedName>
</protein>
<dbReference type="RefSeq" id="WP_167558882.1">
    <property type="nucleotide sequence ID" value="NZ_LT629750.1"/>
</dbReference>
<gene>
    <name evidence="1" type="ORF">SAMN05444158_5206</name>
</gene>
<evidence type="ECO:0008006" key="3">
    <source>
        <dbReference type="Google" id="ProtNLM"/>
    </source>
</evidence>
<evidence type="ECO:0000313" key="1">
    <source>
        <dbReference type="EMBL" id="SDT28530.1"/>
    </source>
</evidence>
<dbReference type="AlphaFoldDB" id="A0A1H1Z4D9"/>
<organism evidence="1 2">
    <name type="scientific">Bradyrhizobium canariense</name>
    <dbReference type="NCBI Taxonomy" id="255045"/>
    <lineage>
        <taxon>Bacteria</taxon>
        <taxon>Pseudomonadati</taxon>
        <taxon>Pseudomonadota</taxon>
        <taxon>Alphaproteobacteria</taxon>
        <taxon>Hyphomicrobiales</taxon>
        <taxon>Nitrobacteraceae</taxon>
        <taxon>Bradyrhizobium</taxon>
    </lineage>
</organism>
<evidence type="ECO:0000313" key="2">
    <source>
        <dbReference type="Proteomes" id="UP000243904"/>
    </source>
</evidence>
<sequence>MRELLEAAINECKLVNIWYEPGTRSIECHALGYGSAGQILLRAFQIDGASASNEHVNWKLFRLDRMRDVELTIFEFDGPRPEYKLNDRAMTRGIICQLSPLCRYRDPAA</sequence>
<proteinExistence type="predicted"/>
<reference evidence="2" key="1">
    <citation type="submission" date="2016-10" db="EMBL/GenBank/DDBJ databases">
        <authorList>
            <person name="Varghese N."/>
            <person name="Submissions S."/>
        </authorList>
    </citation>
    <scope>NUCLEOTIDE SEQUENCE [LARGE SCALE GENOMIC DNA]</scope>
    <source>
        <strain evidence="2">GAS369</strain>
    </source>
</reference>
<dbReference type="PROSITE" id="PS52050">
    <property type="entry name" value="WYL"/>
    <property type="match status" value="1"/>
</dbReference>